<evidence type="ECO:0000256" key="7">
    <source>
        <dbReference type="SAM" id="SignalP"/>
    </source>
</evidence>
<dbReference type="PANTHER" id="PTHR43649:SF31">
    <property type="entry name" value="SN-GLYCEROL-3-PHOSPHATE-BINDING PERIPLASMIC PROTEIN UGPB"/>
    <property type="match status" value="1"/>
</dbReference>
<gene>
    <name evidence="8" type="ORF">DQK91_07585</name>
</gene>
<keyword evidence="6 7" id="KW-0732">Signal</keyword>
<evidence type="ECO:0000256" key="1">
    <source>
        <dbReference type="ARBA" id="ARBA00004418"/>
    </source>
</evidence>
<evidence type="ECO:0000256" key="5">
    <source>
        <dbReference type="ARBA" id="ARBA00022448"/>
    </source>
</evidence>
<dbReference type="SUPFAM" id="SSF53850">
    <property type="entry name" value="Periplasmic binding protein-like II"/>
    <property type="match status" value="1"/>
</dbReference>
<reference evidence="8 9" key="1">
    <citation type="submission" date="2018-06" db="EMBL/GenBank/DDBJ databases">
        <title>Complete genome of Desulfovibrio marinus P48SEP.</title>
        <authorList>
            <person name="Crispim J.S."/>
            <person name="Vidigal P.M.P."/>
            <person name="Silva L.C.F."/>
            <person name="Araujo L.C."/>
            <person name="Laguardia C.N."/>
            <person name="Dias R.S."/>
            <person name="Sousa M.P."/>
            <person name="Paula S.O."/>
            <person name="Silva C."/>
        </authorList>
    </citation>
    <scope>NUCLEOTIDE SEQUENCE [LARGE SCALE GENOMIC DNA]</scope>
    <source>
        <strain evidence="8 9">P48SEP</strain>
    </source>
</reference>
<comment type="subcellular location">
    <subcellularLocation>
        <location evidence="1">Periplasm</location>
    </subcellularLocation>
</comment>
<evidence type="ECO:0000256" key="2">
    <source>
        <dbReference type="ARBA" id="ARBA00008520"/>
    </source>
</evidence>
<sequence>MEMIRTTIRIALAGLLVLAAAGLAFAQEKTQVTFWHAMGGARTAFIQRMVDDFNYTHPTIEVKAEYKGSYRDTLNAAILAAKQGNPAQIVQIFEVGSQLALDSGIFMPFEDTITPEDYAMLDDFVPGVANYYKFDGKFYSVPFNSSNAILYYNKDVFTKAGLDPENPPKTFDEVTAACKKIVESGAAPYGISFPLHCWLAEEWMANQGALLANNENGRAGRATDILLDSEPMKKIMSWWKELYDNKYYAYSGKPEDWDGANNLFISGQAAMEVTSTSDVAIMQNAAAENGFTLGTGKLPSLTDDPEGAVVGGASLWMTKGNSPEVQDAAKTFLIWFTNTENEVRWHKGTGYFPVRVSAVDVLKEQKWFERNPAFSAAFDQLLDTKPTRATQGALLPIFPQLRTIVEEAAQKIFDGTPVDEAMAEADKRADDALTKFNRGVQ</sequence>
<feature type="signal peptide" evidence="7">
    <location>
        <begin position="1"/>
        <end position="26"/>
    </location>
</feature>
<evidence type="ECO:0000256" key="6">
    <source>
        <dbReference type="ARBA" id="ARBA00022729"/>
    </source>
</evidence>
<evidence type="ECO:0000256" key="4">
    <source>
        <dbReference type="ARBA" id="ARBA00017470"/>
    </source>
</evidence>
<dbReference type="PANTHER" id="PTHR43649">
    <property type="entry name" value="ARABINOSE-BINDING PROTEIN-RELATED"/>
    <property type="match status" value="1"/>
</dbReference>
<dbReference type="Gene3D" id="3.40.190.10">
    <property type="entry name" value="Periplasmic binding protein-like II"/>
    <property type="match status" value="2"/>
</dbReference>
<evidence type="ECO:0000313" key="9">
    <source>
        <dbReference type="Proteomes" id="UP000434052"/>
    </source>
</evidence>
<dbReference type="Pfam" id="PF13416">
    <property type="entry name" value="SBP_bac_8"/>
    <property type="match status" value="1"/>
</dbReference>
<comment type="similarity">
    <text evidence="2">Belongs to the bacterial solute-binding protein 1 family.</text>
</comment>
<dbReference type="EMBL" id="QMIF01000003">
    <property type="protein sequence ID" value="TVM35245.1"/>
    <property type="molecule type" value="Genomic_DNA"/>
</dbReference>
<protein>
    <recommendedName>
        <fullName evidence="4">sn-glycerol-3-phosphate-binding periplasmic protein UgpB</fullName>
    </recommendedName>
</protein>
<name>A0A6P1ZKF4_9BACT</name>
<organism evidence="8 9">
    <name type="scientific">Oceanidesulfovibrio marinus</name>
    <dbReference type="NCBI Taxonomy" id="370038"/>
    <lineage>
        <taxon>Bacteria</taxon>
        <taxon>Pseudomonadati</taxon>
        <taxon>Thermodesulfobacteriota</taxon>
        <taxon>Desulfovibrionia</taxon>
        <taxon>Desulfovibrionales</taxon>
        <taxon>Desulfovibrionaceae</taxon>
        <taxon>Oceanidesulfovibrio</taxon>
    </lineage>
</organism>
<accession>A0A6P1ZKF4</accession>
<proteinExistence type="inferred from homology"/>
<comment type="caution">
    <text evidence="8">The sequence shown here is derived from an EMBL/GenBank/DDBJ whole genome shotgun (WGS) entry which is preliminary data.</text>
</comment>
<comment type="subunit">
    <text evidence="3">The complex is composed of two ATP-binding proteins (UgpC), two transmembrane proteins (UgpA and UgpE) and a solute-binding protein (UgpB).</text>
</comment>
<feature type="chain" id="PRO_5027066879" description="sn-glycerol-3-phosphate-binding periplasmic protein UgpB" evidence="7">
    <location>
        <begin position="27"/>
        <end position="441"/>
    </location>
</feature>
<dbReference type="OrthoDB" id="9811951at2"/>
<dbReference type="CDD" id="cd14748">
    <property type="entry name" value="PBP2_UgpB"/>
    <property type="match status" value="1"/>
</dbReference>
<dbReference type="InterPro" id="IPR006059">
    <property type="entry name" value="SBP"/>
</dbReference>
<evidence type="ECO:0000313" key="8">
    <source>
        <dbReference type="EMBL" id="TVM35245.1"/>
    </source>
</evidence>
<evidence type="ECO:0000256" key="3">
    <source>
        <dbReference type="ARBA" id="ARBA00011557"/>
    </source>
</evidence>
<dbReference type="GO" id="GO:0042597">
    <property type="term" value="C:periplasmic space"/>
    <property type="evidence" value="ECO:0007669"/>
    <property type="project" value="UniProtKB-SubCell"/>
</dbReference>
<dbReference type="InterPro" id="IPR050490">
    <property type="entry name" value="Bact_solute-bd_prot1"/>
</dbReference>
<dbReference type="Proteomes" id="UP000434052">
    <property type="component" value="Unassembled WGS sequence"/>
</dbReference>
<keyword evidence="5" id="KW-0813">Transport</keyword>
<dbReference type="AlphaFoldDB" id="A0A6P1ZKF4"/>